<keyword evidence="3" id="KW-0808">Transferase</keyword>
<dbReference type="SUPFAM" id="SSF53335">
    <property type="entry name" value="S-adenosyl-L-methionine-dependent methyltransferases"/>
    <property type="match status" value="1"/>
</dbReference>
<evidence type="ECO:0000313" key="6">
    <source>
        <dbReference type="EMBL" id="GLY83177.1"/>
    </source>
</evidence>
<dbReference type="Proteomes" id="UP001165074">
    <property type="component" value="Unassembled WGS sequence"/>
</dbReference>
<reference evidence="6" key="1">
    <citation type="submission" date="2023-03" db="EMBL/GenBank/DDBJ databases">
        <title>Actinoallomurus iriomotensis NBRC 103684.</title>
        <authorList>
            <person name="Ichikawa N."/>
            <person name="Sato H."/>
            <person name="Tonouchi N."/>
        </authorList>
    </citation>
    <scope>NUCLEOTIDE SEQUENCE</scope>
    <source>
        <strain evidence="6">NBRC 103684</strain>
    </source>
</reference>
<organism evidence="6 7">
    <name type="scientific">Actinoallomurus iriomotensis</name>
    <dbReference type="NCBI Taxonomy" id="478107"/>
    <lineage>
        <taxon>Bacteria</taxon>
        <taxon>Bacillati</taxon>
        <taxon>Actinomycetota</taxon>
        <taxon>Actinomycetes</taxon>
        <taxon>Streptosporangiales</taxon>
        <taxon>Thermomonosporaceae</taxon>
        <taxon>Actinoallomurus</taxon>
    </lineage>
</organism>
<dbReference type="InterPro" id="IPR002052">
    <property type="entry name" value="DNA_methylase_N6_adenine_CS"/>
</dbReference>
<dbReference type="GO" id="GO:0008170">
    <property type="term" value="F:N-methyltransferase activity"/>
    <property type="evidence" value="ECO:0007669"/>
    <property type="project" value="UniProtKB-ARBA"/>
</dbReference>
<dbReference type="GO" id="GO:0032259">
    <property type="term" value="P:methylation"/>
    <property type="evidence" value="ECO:0007669"/>
    <property type="project" value="UniProtKB-KW"/>
</dbReference>
<dbReference type="GO" id="GO:0003676">
    <property type="term" value="F:nucleic acid binding"/>
    <property type="evidence" value="ECO:0007669"/>
    <property type="project" value="InterPro"/>
</dbReference>
<dbReference type="PANTHER" id="PTHR45875">
    <property type="entry name" value="METHYLTRANSFERASE N6AMT1"/>
    <property type="match status" value="1"/>
</dbReference>
<comment type="caution">
    <text evidence="6">The sequence shown here is derived from an EMBL/GenBank/DDBJ whole genome shotgun (WGS) entry which is preliminary data.</text>
</comment>
<evidence type="ECO:0000259" key="5">
    <source>
        <dbReference type="Pfam" id="PF05175"/>
    </source>
</evidence>
<comment type="similarity">
    <text evidence="1">Belongs to the eukaryotic/archaeal PrmC-related family.</text>
</comment>
<name>A0A9W6S010_9ACTN</name>
<dbReference type="EMBL" id="BSTK01000002">
    <property type="protein sequence ID" value="GLY83177.1"/>
    <property type="molecule type" value="Genomic_DNA"/>
</dbReference>
<dbReference type="NCBIfam" id="TIGR00537">
    <property type="entry name" value="hemK_rel_arch"/>
    <property type="match status" value="1"/>
</dbReference>
<evidence type="ECO:0000256" key="3">
    <source>
        <dbReference type="ARBA" id="ARBA00022679"/>
    </source>
</evidence>
<dbReference type="PANTHER" id="PTHR45875:SF1">
    <property type="entry name" value="METHYLTRANSFERASE N6AMT1"/>
    <property type="match status" value="1"/>
</dbReference>
<keyword evidence="2 6" id="KW-0489">Methyltransferase</keyword>
<dbReference type="GO" id="GO:0008757">
    <property type="term" value="F:S-adenosylmethionine-dependent methyltransferase activity"/>
    <property type="evidence" value="ECO:0007669"/>
    <property type="project" value="TreeGrafter"/>
</dbReference>
<evidence type="ECO:0000256" key="1">
    <source>
        <dbReference type="ARBA" id="ARBA00006149"/>
    </source>
</evidence>
<dbReference type="Gene3D" id="3.40.50.150">
    <property type="entry name" value="Vaccinia Virus protein VP39"/>
    <property type="match status" value="1"/>
</dbReference>
<protein>
    <submittedName>
        <fullName evidence="6">Methyltransferase</fullName>
    </submittedName>
</protein>
<dbReference type="AlphaFoldDB" id="A0A9W6S010"/>
<sequence length="221" mass="24146">MRYELFVWLFRPPGVYRPQGDTWLLAEALRTVRVGVRVLDVGTGTGALALAAARGGAAQVVAVDVCSHAVFAARVNAWLRRLPVRVVRSDLVDAVRDEAFDLIVANPPYVCSSDTAHPRGPRRAWDGGTRGRAVLDRLCAVAPSLLTPGGTLLMVQSALCGIESTVDLLRTAGLHVTVGARRRQQFGPVMTARAHDLEERGLIYPEQRYEELVVIRAEQRS</sequence>
<dbReference type="InterPro" id="IPR007848">
    <property type="entry name" value="Small_mtfrase_dom"/>
</dbReference>
<gene>
    <name evidence="6" type="ORF">Airi02_011070</name>
</gene>
<dbReference type="GO" id="GO:0035657">
    <property type="term" value="C:eRF1 methyltransferase complex"/>
    <property type="evidence" value="ECO:0007669"/>
    <property type="project" value="TreeGrafter"/>
</dbReference>
<feature type="domain" description="Methyltransferase small" evidence="5">
    <location>
        <begin position="22"/>
        <end position="113"/>
    </location>
</feature>
<dbReference type="InterPro" id="IPR029063">
    <property type="entry name" value="SAM-dependent_MTases_sf"/>
</dbReference>
<keyword evidence="7" id="KW-1185">Reference proteome</keyword>
<dbReference type="PROSITE" id="PS00092">
    <property type="entry name" value="N6_MTASE"/>
    <property type="match status" value="1"/>
</dbReference>
<dbReference type="InterPro" id="IPR052190">
    <property type="entry name" value="Euk-Arch_PrmC-MTase"/>
</dbReference>
<dbReference type="InterPro" id="IPR004557">
    <property type="entry name" value="PrmC-related"/>
</dbReference>
<proteinExistence type="inferred from homology"/>
<accession>A0A9W6S010</accession>
<evidence type="ECO:0000313" key="7">
    <source>
        <dbReference type="Proteomes" id="UP001165074"/>
    </source>
</evidence>
<evidence type="ECO:0000256" key="4">
    <source>
        <dbReference type="ARBA" id="ARBA00022691"/>
    </source>
</evidence>
<evidence type="ECO:0000256" key="2">
    <source>
        <dbReference type="ARBA" id="ARBA00022603"/>
    </source>
</evidence>
<keyword evidence="4" id="KW-0949">S-adenosyl-L-methionine</keyword>
<dbReference type="Pfam" id="PF05175">
    <property type="entry name" value="MTS"/>
    <property type="match status" value="1"/>
</dbReference>
<dbReference type="GO" id="GO:0008276">
    <property type="term" value="F:protein methyltransferase activity"/>
    <property type="evidence" value="ECO:0007669"/>
    <property type="project" value="TreeGrafter"/>
</dbReference>